<dbReference type="InterPro" id="IPR055945">
    <property type="entry name" value="DUF7523"/>
</dbReference>
<accession>A0ABD6ARA5</accession>
<proteinExistence type="predicted"/>
<evidence type="ECO:0000313" key="2">
    <source>
        <dbReference type="Proteomes" id="UP001597187"/>
    </source>
</evidence>
<dbReference type="Proteomes" id="UP001597187">
    <property type="component" value="Unassembled WGS sequence"/>
</dbReference>
<dbReference type="AlphaFoldDB" id="A0ABD6ARA5"/>
<keyword evidence="2" id="KW-1185">Reference proteome</keyword>
<dbReference type="RefSeq" id="WP_250872393.1">
    <property type="nucleotide sequence ID" value="NZ_JALXFV010000002.1"/>
</dbReference>
<gene>
    <name evidence="1" type="ORF">ACFSBT_03865</name>
</gene>
<name>A0ABD6ARA5_9EURY</name>
<organism evidence="1 2">
    <name type="scientific">Halomarina rubra</name>
    <dbReference type="NCBI Taxonomy" id="2071873"/>
    <lineage>
        <taxon>Archaea</taxon>
        <taxon>Methanobacteriati</taxon>
        <taxon>Methanobacteriota</taxon>
        <taxon>Stenosarchaea group</taxon>
        <taxon>Halobacteria</taxon>
        <taxon>Halobacteriales</taxon>
        <taxon>Natronomonadaceae</taxon>
        <taxon>Halomarina</taxon>
    </lineage>
</organism>
<reference evidence="1 2" key="1">
    <citation type="journal article" date="2019" name="Int. J. Syst. Evol. Microbiol.">
        <title>The Global Catalogue of Microorganisms (GCM) 10K type strain sequencing project: providing services to taxonomists for standard genome sequencing and annotation.</title>
        <authorList>
            <consortium name="The Broad Institute Genomics Platform"/>
            <consortium name="The Broad Institute Genome Sequencing Center for Infectious Disease"/>
            <person name="Wu L."/>
            <person name="Ma J."/>
        </authorList>
    </citation>
    <scope>NUCLEOTIDE SEQUENCE [LARGE SCALE GENOMIC DNA]</scope>
    <source>
        <strain evidence="1 2">CGMCC 1.12563</strain>
    </source>
</reference>
<protein>
    <submittedName>
        <fullName evidence="1">Uncharacterized protein</fullName>
    </submittedName>
</protein>
<dbReference type="Pfam" id="PF24367">
    <property type="entry name" value="DUF7523"/>
    <property type="match status" value="1"/>
</dbReference>
<comment type="caution">
    <text evidence="1">The sequence shown here is derived from an EMBL/GenBank/DDBJ whole genome shotgun (WGS) entry which is preliminary data.</text>
</comment>
<sequence length="174" mass="17892">MSLAAATRDAVRARPFLADALRAGVLNYAAAARLLGEEVDDLDGADEDTVTAALRRFRDELEAYERPRGDARVSMHSGVGAVAEGRSEDVSSGDTSAGDDALFAVGETRYGSGGSETAILASGRVSPAVLAETLGRLRTGDVGVEAAAVAGDAMVVVVGRRDGPDALRIVEDCV</sequence>
<dbReference type="EMBL" id="JBHUDC010000002">
    <property type="protein sequence ID" value="MFD1512415.1"/>
    <property type="molecule type" value="Genomic_DNA"/>
</dbReference>
<evidence type="ECO:0000313" key="1">
    <source>
        <dbReference type="EMBL" id="MFD1512415.1"/>
    </source>
</evidence>